<keyword evidence="1" id="KW-0472">Membrane</keyword>
<dbReference type="InterPro" id="IPR008875">
    <property type="entry name" value="TraX"/>
</dbReference>
<accession>A0A9D2DX01</accession>
<comment type="caution">
    <text evidence="2">The sequence shown here is derived from an EMBL/GenBank/DDBJ whole genome shotgun (WGS) entry which is preliminary data.</text>
</comment>
<feature type="transmembrane region" description="Helical" evidence="1">
    <location>
        <begin position="123"/>
        <end position="146"/>
    </location>
</feature>
<sequence length="256" mass="28006">MTDGTFYRGWISGNQLKIVACITMLIDHVGMILLPDMVFLRIIGRIAMPLFAFTFAEGCFYSKHKLRRFLLILGLGLVTSAVISFAEGKLQGNILITLSLSSLIIYALDALKKSIFRREQGKIVGFSFALLAALALAVGICCFSGIEIDYGIMGVLLPVTVRLLDFGSFGAKGALTSIYTPVTVFLSFFVWLIALSLVLGGVQFFCLASIILIACYSGQRGKHNLKGLFYVFYPAHLAVLGAIYLILNPDFLSTLF</sequence>
<evidence type="ECO:0000256" key="1">
    <source>
        <dbReference type="SAM" id="Phobius"/>
    </source>
</evidence>
<feature type="transmembrane region" description="Helical" evidence="1">
    <location>
        <begin position="38"/>
        <end position="56"/>
    </location>
</feature>
<name>A0A9D2DX01_9FIRM</name>
<proteinExistence type="predicted"/>
<dbReference type="AlphaFoldDB" id="A0A9D2DX01"/>
<feature type="transmembrane region" description="Helical" evidence="1">
    <location>
        <begin position="188"/>
        <end position="216"/>
    </location>
</feature>
<feature type="transmembrane region" description="Helical" evidence="1">
    <location>
        <begin position="92"/>
        <end position="111"/>
    </location>
</feature>
<dbReference type="EMBL" id="DXBS01000075">
    <property type="protein sequence ID" value="HIZ24611.1"/>
    <property type="molecule type" value="Genomic_DNA"/>
</dbReference>
<reference evidence="2" key="1">
    <citation type="journal article" date="2021" name="PeerJ">
        <title>Extensive microbial diversity within the chicken gut microbiome revealed by metagenomics and culture.</title>
        <authorList>
            <person name="Gilroy R."/>
            <person name="Ravi A."/>
            <person name="Getino M."/>
            <person name="Pursley I."/>
            <person name="Horton D.L."/>
            <person name="Alikhan N.F."/>
            <person name="Baker D."/>
            <person name="Gharbi K."/>
            <person name="Hall N."/>
            <person name="Watson M."/>
            <person name="Adriaenssens E.M."/>
            <person name="Foster-Nyarko E."/>
            <person name="Jarju S."/>
            <person name="Secka A."/>
            <person name="Antonio M."/>
            <person name="Oren A."/>
            <person name="Chaudhuri R.R."/>
            <person name="La Ragione R."/>
            <person name="Hildebrand F."/>
            <person name="Pallen M.J."/>
        </authorList>
    </citation>
    <scope>NUCLEOTIDE SEQUENCE</scope>
    <source>
        <strain evidence="2">CHK33-5263</strain>
    </source>
</reference>
<keyword evidence="1" id="KW-0812">Transmembrane</keyword>
<reference evidence="2" key="2">
    <citation type="submission" date="2021-04" db="EMBL/GenBank/DDBJ databases">
        <authorList>
            <person name="Gilroy R."/>
        </authorList>
    </citation>
    <scope>NUCLEOTIDE SEQUENCE</scope>
    <source>
        <strain evidence="2">CHK33-5263</strain>
    </source>
</reference>
<gene>
    <name evidence="2" type="ORF">H9812_03950</name>
</gene>
<dbReference type="Pfam" id="PF05857">
    <property type="entry name" value="TraX"/>
    <property type="match status" value="1"/>
</dbReference>
<feature type="transmembrane region" description="Helical" evidence="1">
    <location>
        <begin position="228"/>
        <end position="247"/>
    </location>
</feature>
<evidence type="ECO:0000313" key="2">
    <source>
        <dbReference type="EMBL" id="HIZ24611.1"/>
    </source>
</evidence>
<organism evidence="2 3">
    <name type="scientific">Candidatus Gallimonas intestinigallinarum</name>
    <dbReference type="NCBI Taxonomy" id="2838604"/>
    <lineage>
        <taxon>Bacteria</taxon>
        <taxon>Bacillati</taxon>
        <taxon>Bacillota</taxon>
        <taxon>Clostridia</taxon>
        <taxon>Candidatus Gallimonas</taxon>
    </lineage>
</organism>
<keyword evidence="1" id="KW-1133">Transmembrane helix</keyword>
<dbReference type="Proteomes" id="UP000824044">
    <property type="component" value="Unassembled WGS sequence"/>
</dbReference>
<evidence type="ECO:0000313" key="3">
    <source>
        <dbReference type="Proteomes" id="UP000824044"/>
    </source>
</evidence>
<feature type="transmembrane region" description="Helical" evidence="1">
    <location>
        <begin position="68"/>
        <end position="86"/>
    </location>
</feature>
<protein>
    <submittedName>
        <fullName evidence="2">Conjugal transfer protein TraX</fullName>
    </submittedName>
</protein>